<name>A0A197JS73_9FUNG</name>
<keyword evidence="3" id="KW-1185">Reference proteome</keyword>
<sequence>MSGEADLFLNSRPHNPLPNPTKMIKSTSIITLTAVILLLASSSSTSVVVQAVPVSVSTTSISDPNPVAVTVATTKRDETPGAAAPIAPAVGPITQNTEQVTGVFKGLSEYFAKLAENTVANNAVTNNDVVKPLTDSTIPQGVKDAATKPIQSAAKIVGGDSTSTTDGTAATDAAPQGGVVNQSG</sequence>
<proteinExistence type="predicted"/>
<evidence type="ECO:0000313" key="3">
    <source>
        <dbReference type="Proteomes" id="UP000078512"/>
    </source>
</evidence>
<feature type="region of interest" description="Disordered" evidence="1">
    <location>
        <begin position="157"/>
        <end position="184"/>
    </location>
</feature>
<dbReference type="AlphaFoldDB" id="A0A197JS73"/>
<gene>
    <name evidence="2" type="ORF">K457DRAFT_33424</name>
</gene>
<organism evidence="2 3">
    <name type="scientific">Linnemannia elongata AG-77</name>
    <dbReference type="NCBI Taxonomy" id="1314771"/>
    <lineage>
        <taxon>Eukaryota</taxon>
        <taxon>Fungi</taxon>
        <taxon>Fungi incertae sedis</taxon>
        <taxon>Mucoromycota</taxon>
        <taxon>Mortierellomycotina</taxon>
        <taxon>Mortierellomycetes</taxon>
        <taxon>Mortierellales</taxon>
        <taxon>Mortierellaceae</taxon>
        <taxon>Linnemannia</taxon>
    </lineage>
</organism>
<evidence type="ECO:0000313" key="2">
    <source>
        <dbReference type="EMBL" id="OAQ28050.1"/>
    </source>
</evidence>
<dbReference type="EMBL" id="KV442052">
    <property type="protein sequence ID" value="OAQ28050.1"/>
    <property type="molecule type" value="Genomic_DNA"/>
</dbReference>
<dbReference type="Proteomes" id="UP000078512">
    <property type="component" value="Unassembled WGS sequence"/>
</dbReference>
<evidence type="ECO:0000256" key="1">
    <source>
        <dbReference type="SAM" id="MobiDB-lite"/>
    </source>
</evidence>
<protein>
    <submittedName>
        <fullName evidence="2">Uncharacterized protein</fullName>
    </submittedName>
</protein>
<reference evidence="2 3" key="1">
    <citation type="submission" date="2016-05" db="EMBL/GenBank/DDBJ databases">
        <title>Genome sequencing reveals origins of a unique bacterial endosymbiosis in the earliest lineages of terrestrial Fungi.</title>
        <authorList>
            <consortium name="DOE Joint Genome Institute"/>
            <person name="Uehling J."/>
            <person name="Gryganskyi A."/>
            <person name="Hameed K."/>
            <person name="Tschaplinski T."/>
            <person name="Misztal P."/>
            <person name="Wu S."/>
            <person name="Desiro A."/>
            <person name="Vande Pol N."/>
            <person name="Du Z.-Y."/>
            <person name="Zienkiewicz A."/>
            <person name="Zienkiewicz K."/>
            <person name="Morin E."/>
            <person name="Tisserant E."/>
            <person name="Splivallo R."/>
            <person name="Hainaut M."/>
            <person name="Henrissat B."/>
            <person name="Ohm R."/>
            <person name="Kuo A."/>
            <person name="Yan J."/>
            <person name="Lipzen A."/>
            <person name="Nolan M."/>
            <person name="Labutti K."/>
            <person name="Barry K."/>
            <person name="Goldstein A."/>
            <person name="Labbe J."/>
            <person name="Schadt C."/>
            <person name="Tuskan G."/>
            <person name="Grigoriev I."/>
            <person name="Martin F."/>
            <person name="Vilgalys R."/>
            <person name="Bonito G."/>
        </authorList>
    </citation>
    <scope>NUCLEOTIDE SEQUENCE [LARGE SCALE GENOMIC DNA]</scope>
    <source>
        <strain evidence="2 3">AG-77</strain>
    </source>
</reference>
<feature type="compositionally biased region" description="Low complexity" evidence="1">
    <location>
        <begin position="158"/>
        <end position="174"/>
    </location>
</feature>
<accession>A0A197JS73</accession>